<dbReference type="InterPro" id="IPR018060">
    <property type="entry name" value="HTH_AraC"/>
</dbReference>
<accession>A0A5D3YM06</accession>
<dbReference type="EMBL" id="VNHY01000001">
    <property type="protein sequence ID" value="TYP94802.1"/>
    <property type="molecule type" value="Genomic_DNA"/>
</dbReference>
<protein>
    <submittedName>
        <fullName evidence="5">AraC-type DNA-binding protein</fullName>
    </submittedName>
</protein>
<evidence type="ECO:0000256" key="3">
    <source>
        <dbReference type="ARBA" id="ARBA00023163"/>
    </source>
</evidence>
<dbReference type="InterPro" id="IPR050204">
    <property type="entry name" value="AraC_XylS_family_regulators"/>
</dbReference>
<dbReference type="Pfam" id="PF20240">
    <property type="entry name" value="DUF6597"/>
    <property type="match status" value="1"/>
</dbReference>
<evidence type="ECO:0000313" key="5">
    <source>
        <dbReference type="EMBL" id="TYP94802.1"/>
    </source>
</evidence>
<evidence type="ECO:0000259" key="4">
    <source>
        <dbReference type="PROSITE" id="PS01124"/>
    </source>
</evidence>
<dbReference type="GO" id="GO:0043565">
    <property type="term" value="F:sequence-specific DNA binding"/>
    <property type="evidence" value="ECO:0007669"/>
    <property type="project" value="InterPro"/>
</dbReference>
<reference evidence="5 6" key="1">
    <citation type="submission" date="2019-07" db="EMBL/GenBank/DDBJ databases">
        <title>Genomic Encyclopedia of Archaeal and Bacterial Type Strains, Phase II (KMG-II): from individual species to whole genera.</title>
        <authorList>
            <person name="Goeker M."/>
        </authorList>
    </citation>
    <scope>NUCLEOTIDE SEQUENCE [LARGE SCALE GENOMIC DNA]</scope>
    <source>
        <strain evidence="5 6">DSM 21935</strain>
    </source>
</reference>
<evidence type="ECO:0000313" key="6">
    <source>
        <dbReference type="Proteomes" id="UP000324595"/>
    </source>
</evidence>
<keyword evidence="6" id="KW-1185">Reference proteome</keyword>
<evidence type="ECO:0000256" key="1">
    <source>
        <dbReference type="ARBA" id="ARBA00023015"/>
    </source>
</evidence>
<dbReference type="Proteomes" id="UP000324595">
    <property type="component" value="Unassembled WGS sequence"/>
</dbReference>
<keyword evidence="3" id="KW-0804">Transcription</keyword>
<keyword evidence="2 5" id="KW-0238">DNA-binding</keyword>
<keyword evidence="1" id="KW-0805">Transcription regulation</keyword>
<dbReference type="PROSITE" id="PS01124">
    <property type="entry name" value="HTH_ARAC_FAMILY_2"/>
    <property type="match status" value="1"/>
</dbReference>
<gene>
    <name evidence="5" type="ORF">LX73_0091</name>
</gene>
<dbReference type="PANTHER" id="PTHR46796">
    <property type="entry name" value="HTH-TYPE TRANSCRIPTIONAL ACTIVATOR RHAS-RELATED"/>
    <property type="match status" value="1"/>
</dbReference>
<dbReference type="PANTHER" id="PTHR46796:SF13">
    <property type="entry name" value="HTH-TYPE TRANSCRIPTIONAL ACTIVATOR RHAS"/>
    <property type="match status" value="1"/>
</dbReference>
<proteinExistence type="predicted"/>
<dbReference type="SMART" id="SM00342">
    <property type="entry name" value="HTH_ARAC"/>
    <property type="match status" value="1"/>
</dbReference>
<name>A0A5D3YM06_9BACT</name>
<sequence length="254" mass="28439">MSSYQELVPDKALQNIVDCYWISDTDSEQSLRILPDGCTDLIFNFGSTVSAVEEQAGLPEKSISAVGIMTKYQKVCVTPNTRLVGVRFKTGAMSPLTSVPLHKLKDTNIGAGNICPGLTDATWERMVGLKSQKQLSSALDQVIFRMKSKSDDSVDPIAIALTQYIRDRKGNITVKDLTNNFGISKRQLERRFRSTIGVNMKSYARIVRFLYTKSLIELKPQENLLNIAFDNGYYDHAHLTKDFKKMAGFLPSEI</sequence>
<dbReference type="Gene3D" id="1.10.10.60">
    <property type="entry name" value="Homeodomain-like"/>
    <property type="match status" value="1"/>
</dbReference>
<comment type="caution">
    <text evidence="5">The sequence shown here is derived from an EMBL/GenBank/DDBJ whole genome shotgun (WGS) entry which is preliminary data.</text>
</comment>
<dbReference type="RefSeq" id="WP_148897499.1">
    <property type="nucleotide sequence ID" value="NZ_VNHY01000001.1"/>
</dbReference>
<dbReference type="AlphaFoldDB" id="A0A5D3YM06"/>
<dbReference type="GO" id="GO:0003700">
    <property type="term" value="F:DNA-binding transcription factor activity"/>
    <property type="evidence" value="ECO:0007669"/>
    <property type="project" value="InterPro"/>
</dbReference>
<organism evidence="5 6">
    <name type="scientific">Fodinibius salinus</name>
    <dbReference type="NCBI Taxonomy" id="860790"/>
    <lineage>
        <taxon>Bacteria</taxon>
        <taxon>Pseudomonadati</taxon>
        <taxon>Balneolota</taxon>
        <taxon>Balneolia</taxon>
        <taxon>Balneolales</taxon>
        <taxon>Balneolaceae</taxon>
        <taxon>Fodinibius</taxon>
    </lineage>
</organism>
<dbReference type="InterPro" id="IPR046532">
    <property type="entry name" value="DUF6597"/>
</dbReference>
<dbReference type="Pfam" id="PF12833">
    <property type="entry name" value="HTH_18"/>
    <property type="match status" value="1"/>
</dbReference>
<evidence type="ECO:0000256" key="2">
    <source>
        <dbReference type="ARBA" id="ARBA00023125"/>
    </source>
</evidence>
<dbReference type="OrthoDB" id="635259at2"/>
<feature type="domain" description="HTH araC/xylS-type" evidence="4">
    <location>
        <begin position="155"/>
        <end position="254"/>
    </location>
</feature>